<gene>
    <name evidence="1" type="ORF">DB44_BX00120</name>
</gene>
<organism evidence="1 2">
    <name type="scientific">Candidatus Protochlamydia amoebophila</name>
    <dbReference type="NCBI Taxonomy" id="362787"/>
    <lineage>
        <taxon>Bacteria</taxon>
        <taxon>Pseudomonadati</taxon>
        <taxon>Chlamydiota</taxon>
        <taxon>Chlamydiia</taxon>
        <taxon>Parachlamydiales</taxon>
        <taxon>Parachlamydiaceae</taxon>
        <taxon>Candidatus Protochlamydia</taxon>
    </lineage>
</organism>
<dbReference type="Proteomes" id="UP000031465">
    <property type="component" value="Unassembled WGS sequence"/>
</dbReference>
<dbReference type="EMBL" id="JSAN01000044">
    <property type="protein sequence ID" value="KIC72943.1"/>
    <property type="molecule type" value="Genomic_DNA"/>
</dbReference>
<sequence length="48" mass="5696">MIFYKQAKLKKSLIVFFQINKLLIDQLKLPQVKKVLKSHLNLTKAREV</sequence>
<comment type="caution">
    <text evidence="1">The sequence shown here is derived from an EMBL/GenBank/DDBJ whole genome shotgun (WGS) entry which is preliminary data.</text>
</comment>
<accession>A0A0C1HDW1</accession>
<protein>
    <submittedName>
        <fullName evidence="1">Uncharacterized protein</fullName>
    </submittedName>
</protein>
<dbReference type="AlphaFoldDB" id="A0A0C1HDW1"/>
<evidence type="ECO:0000313" key="1">
    <source>
        <dbReference type="EMBL" id="KIC72943.1"/>
    </source>
</evidence>
<proteinExistence type="predicted"/>
<reference evidence="1 2" key="1">
    <citation type="journal article" date="2014" name="Mol. Biol. Evol.">
        <title>Massive expansion of Ubiquitination-related gene families within the Chlamydiae.</title>
        <authorList>
            <person name="Domman D."/>
            <person name="Collingro A."/>
            <person name="Lagkouvardos I."/>
            <person name="Gehre L."/>
            <person name="Weinmaier T."/>
            <person name="Rattei T."/>
            <person name="Subtil A."/>
            <person name="Horn M."/>
        </authorList>
    </citation>
    <scope>NUCLEOTIDE SEQUENCE [LARGE SCALE GENOMIC DNA]</scope>
    <source>
        <strain evidence="1 2">EI2</strain>
    </source>
</reference>
<name>A0A0C1HDW1_9BACT</name>
<evidence type="ECO:0000313" key="2">
    <source>
        <dbReference type="Proteomes" id="UP000031465"/>
    </source>
</evidence>